<feature type="compositionally biased region" description="Polar residues" evidence="1">
    <location>
        <begin position="34"/>
        <end position="45"/>
    </location>
</feature>
<dbReference type="OrthoDB" id="10536187at2759"/>
<accession>A0A9W7CZD4</accession>
<comment type="caution">
    <text evidence="2">The sequence shown here is derived from an EMBL/GenBank/DDBJ whole genome shotgun (WGS) entry which is preliminary data.</text>
</comment>
<dbReference type="EMBL" id="BSXT01002435">
    <property type="protein sequence ID" value="GMF48950.1"/>
    <property type="molecule type" value="Genomic_DNA"/>
</dbReference>
<sequence>MQNTSVGSVPETITTQSVGSSNATTGPELRGSTPIVSTQPRSASQQRDRRTKLYYQRYSFTNANVSDLKFSYRVTICRYPFTRCGLGTLATGSFCAVVNEDYDGAYEVDDIVAHWDTVSSTMEDGADSDLQTLLALADTINRGDVASEAEEKEEVIMRPARRSFPDHDDKQFPQEPLVRKGLRGRKVPLAKLLTNDSENGAHRSAEGTNHNTCRLRLDFTNLEDD</sequence>
<evidence type="ECO:0000313" key="2">
    <source>
        <dbReference type="EMBL" id="GMF48950.1"/>
    </source>
</evidence>
<organism evidence="2 3">
    <name type="scientific">Phytophthora fragariaefolia</name>
    <dbReference type="NCBI Taxonomy" id="1490495"/>
    <lineage>
        <taxon>Eukaryota</taxon>
        <taxon>Sar</taxon>
        <taxon>Stramenopiles</taxon>
        <taxon>Oomycota</taxon>
        <taxon>Peronosporomycetes</taxon>
        <taxon>Peronosporales</taxon>
        <taxon>Peronosporaceae</taxon>
        <taxon>Phytophthora</taxon>
    </lineage>
</organism>
<evidence type="ECO:0000256" key="1">
    <source>
        <dbReference type="SAM" id="MobiDB-lite"/>
    </source>
</evidence>
<reference evidence="2" key="1">
    <citation type="submission" date="2023-04" db="EMBL/GenBank/DDBJ databases">
        <title>Phytophthora fragariaefolia NBRC 109709.</title>
        <authorList>
            <person name="Ichikawa N."/>
            <person name="Sato H."/>
            <person name="Tonouchi N."/>
        </authorList>
    </citation>
    <scope>NUCLEOTIDE SEQUENCE</scope>
    <source>
        <strain evidence="2">NBRC 109709</strain>
    </source>
</reference>
<dbReference type="AlphaFoldDB" id="A0A9W7CZD4"/>
<dbReference type="Proteomes" id="UP001165121">
    <property type="component" value="Unassembled WGS sequence"/>
</dbReference>
<keyword evidence="3" id="KW-1185">Reference proteome</keyword>
<name>A0A9W7CZD4_9STRA</name>
<gene>
    <name evidence="2" type="ORF">Pfra01_001914300</name>
</gene>
<protein>
    <submittedName>
        <fullName evidence="2">Unnamed protein product</fullName>
    </submittedName>
</protein>
<evidence type="ECO:0000313" key="3">
    <source>
        <dbReference type="Proteomes" id="UP001165121"/>
    </source>
</evidence>
<proteinExistence type="predicted"/>
<feature type="compositionally biased region" description="Polar residues" evidence="1">
    <location>
        <begin position="1"/>
        <end position="25"/>
    </location>
</feature>
<feature type="region of interest" description="Disordered" evidence="1">
    <location>
        <begin position="1"/>
        <end position="48"/>
    </location>
</feature>